<dbReference type="Proteomes" id="UP000323824">
    <property type="component" value="Chromosome"/>
</dbReference>
<organism evidence="2 3">
    <name type="scientific">Thiospirochaeta perfilievii</name>
    <dbReference type="NCBI Taxonomy" id="252967"/>
    <lineage>
        <taxon>Bacteria</taxon>
        <taxon>Pseudomonadati</taxon>
        <taxon>Spirochaetota</taxon>
        <taxon>Spirochaetia</taxon>
        <taxon>Spirochaetales</taxon>
        <taxon>Spirochaetaceae</taxon>
        <taxon>Thiospirochaeta</taxon>
    </lineage>
</organism>
<dbReference type="EMBL" id="CP035807">
    <property type="protein sequence ID" value="QEN04684.1"/>
    <property type="molecule type" value="Genomic_DNA"/>
</dbReference>
<gene>
    <name evidence="2" type="ORF">EW093_08185</name>
</gene>
<evidence type="ECO:0000313" key="3">
    <source>
        <dbReference type="Proteomes" id="UP000323824"/>
    </source>
</evidence>
<evidence type="ECO:0008006" key="4">
    <source>
        <dbReference type="Google" id="ProtNLM"/>
    </source>
</evidence>
<accession>A0A5C1QD92</accession>
<keyword evidence="1" id="KW-0472">Membrane</keyword>
<dbReference type="RefSeq" id="WP_149567927.1">
    <property type="nucleotide sequence ID" value="NZ_CP035807.1"/>
</dbReference>
<evidence type="ECO:0000313" key="2">
    <source>
        <dbReference type="EMBL" id="QEN04684.1"/>
    </source>
</evidence>
<proteinExistence type="predicted"/>
<keyword evidence="1" id="KW-0812">Transmembrane</keyword>
<keyword evidence="1" id="KW-1133">Transmembrane helix</keyword>
<protein>
    <recommendedName>
        <fullName evidence="4">DUF4340 domain-containing protein</fullName>
    </recommendedName>
</protein>
<reference evidence="2 3" key="1">
    <citation type="submission" date="2019-02" db="EMBL/GenBank/DDBJ databases">
        <authorList>
            <person name="Fomenkov A."/>
            <person name="Dubinina G."/>
            <person name="Grabovich M."/>
            <person name="Vincze T."/>
            <person name="Roberts R.J."/>
        </authorList>
    </citation>
    <scope>NUCLEOTIDE SEQUENCE [LARGE SCALE GENOMIC DNA]</scope>
    <source>
        <strain evidence="2 3">P</strain>
    </source>
</reference>
<keyword evidence="3" id="KW-1185">Reference proteome</keyword>
<dbReference type="AlphaFoldDB" id="A0A5C1QD92"/>
<reference evidence="2 3" key="2">
    <citation type="submission" date="2019-09" db="EMBL/GenBank/DDBJ databases">
        <title>Complete Genome Sequence and Methylome Analysis of free living Spirochaetas.</title>
        <authorList>
            <person name="Leshcheva N."/>
            <person name="Mikheeva N."/>
        </authorList>
    </citation>
    <scope>NUCLEOTIDE SEQUENCE [LARGE SCALE GENOMIC DNA]</scope>
    <source>
        <strain evidence="2 3">P</strain>
    </source>
</reference>
<dbReference type="KEGG" id="sper:EW093_08185"/>
<sequence length="131" mass="14988">MKNRVEIYILLGLIAIFSLYIILRKDQNINYQTPKLEDVKQGEVTKVTFNNLSIQKDGDNWYLPSGYKVDENSLKRVTNEVANIKIIDKISESDDLKRFGLETPLKLEVFKNQKSVIKLDIGSTSSTGNYT</sequence>
<feature type="transmembrane region" description="Helical" evidence="1">
    <location>
        <begin position="7"/>
        <end position="23"/>
    </location>
</feature>
<name>A0A5C1QD92_9SPIO</name>
<evidence type="ECO:0000256" key="1">
    <source>
        <dbReference type="SAM" id="Phobius"/>
    </source>
</evidence>